<sequence>MRYKFTDKEMKKILDSMVVIVDTREQNNQHIIDFFNRKNIPYKVVKNDYGDYTAMIPKGTINQFTADIYFDRDIAIERKNGIDEIAGNLKDEAYRLKKELAHMNMYDIKYFFFVEDPNYHVNLREGNYRSQYDPFTLMQRIKKGIEAEYNTVIVPINKNCIGSEIYYTLQAFVYALFKHKGFILEESESDINDM</sequence>
<dbReference type="SUPFAM" id="SSF52980">
    <property type="entry name" value="Restriction endonuclease-like"/>
    <property type="match status" value="1"/>
</dbReference>
<evidence type="ECO:0000313" key="2">
    <source>
        <dbReference type="EMBL" id="NMF06283.1"/>
    </source>
</evidence>
<accession>A0A7X9SR93</accession>
<comment type="caution">
    <text evidence="2">The sequence shown here is derived from an EMBL/GenBank/DDBJ whole genome shotgun (WGS) entry which is preliminary data.</text>
</comment>
<dbReference type="EMBL" id="JABAGD010000031">
    <property type="protein sequence ID" value="NMF06283.1"/>
    <property type="molecule type" value="Genomic_DNA"/>
</dbReference>
<dbReference type="GO" id="GO:0004518">
    <property type="term" value="F:nuclease activity"/>
    <property type="evidence" value="ECO:0007669"/>
    <property type="project" value="InterPro"/>
</dbReference>
<dbReference type="InterPro" id="IPR006166">
    <property type="entry name" value="ERCC4_domain"/>
</dbReference>
<proteinExistence type="predicted"/>
<dbReference type="InterPro" id="IPR011335">
    <property type="entry name" value="Restrct_endonuc-II-like"/>
</dbReference>
<feature type="domain" description="ERCC4" evidence="1">
    <location>
        <begin position="21"/>
        <end position="141"/>
    </location>
</feature>
<dbReference type="GO" id="GO:0003677">
    <property type="term" value="F:DNA binding"/>
    <property type="evidence" value="ECO:0007669"/>
    <property type="project" value="InterPro"/>
</dbReference>
<dbReference type="Gene3D" id="3.40.50.10130">
    <property type="match status" value="1"/>
</dbReference>
<organism evidence="2 3">
    <name type="scientific">Clostridium beijerinckii</name>
    <name type="common">Clostridium MP</name>
    <dbReference type="NCBI Taxonomy" id="1520"/>
    <lineage>
        <taxon>Bacteria</taxon>
        <taxon>Bacillati</taxon>
        <taxon>Bacillota</taxon>
        <taxon>Clostridia</taxon>
        <taxon>Eubacteriales</taxon>
        <taxon>Clostridiaceae</taxon>
        <taxon>Clostridium</taxon>
    </lineage>
</organism>
<dbReference type="GO" id="GO:0006259">
    <property type="term" value="P:DNA metabolic process"/>
    <property type="evidence" value="ECO:0007669"/>
    <property type="project" value="UniProtKB-ARBA"/>
</dbReference>
<dbReference type="AlphaFoldDB" id="A0A7X9SR93"/>
<evidence type="ECO:0000313" key="3">
    <source>
        <dbReference type="Proteomes" id="UP000587880"/>
    </source>
</evidence>
<dbReference type="Proteomes" id="UP000587880">
    <property type="component" value="Unassembled WGS sequence"/>
</dbReference>
<protein>
    <submittedName>
        <fullName evidence="2">ERCC4-type nuclease</fullName>
    </submittedName>
</protein>
<dbReference type="Pfam" id="PF02732">
    <property type="entry name" value="ERCC4"/>
    <property type="match status" value="1"/>
</dbReference>
<reference evidence="2 3" key="1">
    <citation type="submission" date="2020-04" db="EMBL/GenBank/DDBJ databases">
        <authorList>
            <person name="Hitch T.C.A."/>
            <person name="Wylensek D."/>
            <person name="Clavel T."/>
        </authorList>
    </citation>
    <scope>NUCLEOTIDE SEQUENCE [LARGE SCALE GENOMIC DNA]</scope>
    <source>
        <strain evidence="2 3">WB01_NA02</strain>
    </source>
</reference>
<gene>
    <name evidence="2" type="ORF">HF849_16310</name>
</gene>
<name>A0A7X9SR93_CLOBE</name>
<evidence type="ECO:0000259" key="1">
    <source>
        <dbReference type="Pfam" id="PF02732"/>
    </source>
</evidence>